<accession>A0ABV8T0D6</accession>
<keyword evidence="3" id="KW-1185">Reference proteome</keyword>
<dbReference type="RefSeq" id="WP_380603525.1">
    <property type="nucleotide sequence ID" value="NZ_JBHSDU010000015.1"/>
</dbReference>
<dbReference type="Gene3D" id="1.10.1200.10">
    <property type="entry name" value="ACP-like"/>
    <property type="match status" value="1"/>
</dbReference>
<protein>
    <submittedName>
        <fullName evidence="2">Acyl carrier protein</fullName>
    </submittedName>
</protein>
<organism evidence="2 3">
    <name type="scientific">Steroidobacter flavus</name>
    <dbReference type="NCBI Taxonomy" id="1842136"/>
    <lineage>
        <taxon>Bacteria</taxon>
        <taxon>Pseudomonadati</taxon>
        <taxon>Pseudomonadota</taxon>
        <taxon>Gammaproteobacteria</taxon>
        <taxon>Steroidobacterales</taxon>
        <taxon>Steroidobacteraceae</taxon>
        <taxon>Steroidobacter</taxon>
    </lineage>
</organism>
<dbReference type="PROSITE" id="PS50075">
    <property type="entry name" value="CARRIER"/>
    <property type="match status" value="1"/>
</dbReference>
<dbReference type="SUPFAM" id="SSF47336">
    <property type="entry name" value="ACP-like"/>
    <property type="match status" value="1"/>
</dbReference>
<evidence type="ECO:0000313" key="2">
    <source>
        <dbReference type="EMBL" id="MFC4313318.1"/>
    </source>
</evidence>
<sequence>MTDALREQIRGFILENYLFTDDKSALGLDDSLLERGIVDSTGMLEIIFFIEEQLGVKVKDEEMIPDNLDGVNKIAAFVSKRQAA</sequence>
<feature type="domain" description="Carrier" evidence="1">
    <location>
        <begin position="4"/>
        <end position="82"/>
    </location>
</feature>
<name>A0ABV8T0D6_9GAMM</name>
<gene>
    <name evidence="2" type="ORF">ACFPN2_29835</name>
</gene>
<dbReference type="InterPro" id="IPR036736">
    <property type="entry name" value="ACP-like_sf"/>
</dbReference>
<evidence type="ECO:0000313" key="3">
    <source>
        <dbReference type="Proteomes" id="UP001595904"/>
    </source>
</evidence>
<evidence type="ECO:0000259" key="1">
    <source>
        <dbReference type="PROSITE" id="PS50075"/>
    </source>
</evidence>
<dbReference type="InterPro" id="IPR009081">
    <property type="entry name" value="PP-bd_ACP"/>
</dbReference>
<dbReference type="EMBL" id="JBHSDU010000015">
    <property type="protein sequence ID" value="MFC4313318.1"/>
    <property type="molecule type" value="Genomic_DNA"/>
</dbReference>
<reference evidence="3" key="1">
    <citation type="journal article" date="2019" name="Int. J. Syst. Evol. Microbiol.">
        <title>The Global Catalogue of Microorganisms (GCM) 10K type strain sequencing project: providing services to taxonomists for standard genome sequencing and annotation.</title>
        <authorList>
            <consortium name="The Broad Institute Genomics Platform"/>
            <consortium name="The Broad Institute Genome Sequencing Center for Infectious Disease"/>
            <person name="Wu L."/>
            <person name="Ma J."/>
        </authorList>
    </citation>
    <scope>NUCLEOTIDE SEQUENCE [LARGE SCALE GENOMIC DNA]</scope>
    <source>
        <strain evidence="3">CGMCC 1.10759</strain>
    </source>
</reference>
<proteinExistence type="predicted"/>
<comment type="caution">
    <text evidence="2">The sequence shown here is derived from an EMBL/GenBank/DDBJ whole genome shotgun (WGS) entry which is preliminary data.</text>
</comment>
<dbReference type="Proteomes" id="UP001595904">
    <property type="component" value="Unassembled WGS sequence"/>
</dbReference>